<feature type="transmembrane region" description="Helical" evidence="1">
    <location>
        <begin position="82"/>
        <end position="103"/>
    </location>
</feature>
<dbReference type="GO" id="GO:0035269">
    <property type="term" value="P:protein O-linked glycosylation via mannose"/>
    <property type="evidence" value="ECO:0007669"/>
    <property type="project" value="TreeGrafter"/>
</dbReference>
<proteinExistence type="predicted"/>
<dbReference type="EMBL" id="GECU01030516">
    <property type="protein sequence ID" value="JAS77190.1"/>
    <property type="molecule type" value="Transcribed_RNA"/>
</dbReference>
<protein>
    <recommendedName>
        <fullName evidence="3">DUF1736 domain-containing protein</fullName>
    </recommendedName>
</protein>
<name>A0A1B6HR85_9HEMI</name>
<feature type="non-terminal residue" evidence="2">
    <location>
        <position position="1"/>
    </location>
</feature>
<dbReference type="GO" id="GO:0000030">
    <property type="term" value="F:mannosyltransferase activity"/>
    <property type="evidence" value="ECO:0007669"/>
    <property type="project" value="TreeGrafter"/>
</dbReference>
<accession>A0A1B6HR85</accession>
<gene>
    <name evidence="2" type="ORF">g.1550</name>
</gene>
<evidence type="ECO:0000256" key="1">
    <source>
        <dbReference type="SAM" id="Phobius"/>
    </source>
</evidence>
<feature type="non-terminal residue" evidence="2">
    <location>
        <position position="143"/>
    </location>
</feature>
<keyword evidence="1" id="KW-0812">Transmembrane</keyword>
<sequence>SSGSHGSYRPLYVLTFRLNHWASGFRPGAFHMVNVLLHVLNTGLVLRVARVLLPTPAASLATLLFAAHPIHTEAVSGIVGRADLLACSFYLLSFVAYMFHIRLRDRNAKSKMKSFTSKTKMKCCQESENGSCLLVDSIQDLLG</sequence>
<reference evidence="2" key="1">
    <citation type="submission" date="2015-11" db="EMBL/GenBank/DDBJ databases">
        <title>De novo transcriptome assembly of four potential Pierce s Disease insect vectors from Arizona vineyards.</title>
        <authorList>
            <person name="Tassone E.E."/>
        </authorList>
    </citation>
    <scope>NUCLEOTIDE SEQUENCE</scope>
</reference>
<dbReference type="InterPro" id="IPR052384">
    <property type="entry name" value="TMTC_O-mannosyltransferase"/>
</dbReference>
<dbReference type="PANTHER" id="PTHR44216:SF3">
    <property type="entry name" value="PROTEIN O-MANNOSYL-TRANSFERASE TMTC2"/>
    <property type="match status" value="1"/>
</dbReference>
<dbReference type="AlphaFoldDB" id="A0A1B6HR85"/>
<evidence type="ECO:0000313" key="2">
    <source>
        <dbReference type="EMBL" id="JAS77190.1"/>
    </source>
</evidence>
<evidence type="ECO:0008006" key="3">
    <source>
        <dbReference type="Google" id="ProtNLM"/>
    </source>
</evidence>
<keyword evidence="1" id="KW-1133">Transmembrane helix</keyword>
<dbReference type="PANTHER" id="PTHR44216">
    <property type="entry name" value="PROTEIN O-MANNOSYL-TRANSFERASE TMTC2"/>
    <property type="match status" value="1"/>
</dbReference>
<dbReference type="GO" id="GO:0005789">
    <property type="term" value="C:endoplasmic reticulum membrane"/>
    <property type="evidence" value="ECO:0007669"/>
    <property type="project" value="TreeGrafter"/>
</dbReference>
<keyword evidence="1" id="KW-0472">Membrane</keyword>
<organism evidence="2">
    <name type="scientific">Homalodisca liturata</name>
    <dbReference type="NCBI Taxonomy" id="320908"/>
    <lineage>
        <taxon>Eukaryota</taxon>
        <taxon>Metazoa</taxon>
        <taxon>Ecdysozoa</taxon>
        <taxon>Arthropoda</taxon>
        <taxon>Hexapoda</taxon>
        <taxon>Insecta</taxon>
        <taxon>Pterygota</taxon>
        <taxon>Neoptera</taxon>
        <taxon>Paraneoptera</taxon>
        <taxon>Hemiptera</taxon>
        <taxon>Auchenorrhyncha</taxon>
        <taxon>Membracoidea</taxon>
        <taxon>Cicadellidae</taxon>
        <taxon>Cicadellinae</taxon>
        <taxon>Proconiini</taxon>
        <taxon>Homalodisca</taxon>
    </lineage>
</organism>